<feature type="domain" description="Prepilin peptidase dependent protein C-like C-terminal" evidence="1">
    <location>
        <begin position="33"/>
        <end position="103"/>
    </location>
</feature>
<reference evidence="2" key="1">
    <citation type="submission" date="2021-01" db="EMBL/GenBank/DDBJ databases">
        <title>Intestinitalea alba gen. nov., sp. nov., a novel genus of the family Enterobacteriaceae, isolated from the gut of the plastic-eating mealworm Tenebrio molitor L.</title>
        <authorList>
            <person name="Yang Y."/>
        </authorList>
    </citation>
    <scope>NUCLEOTIDE SEQUENCE</scope>
    <source>
        <strain evidence="2">BIT-L3</strain>
    </source>
</reference>
<proteinExistence type="predicted"/>
<sequence>MCAMSGGARGFSFPETLLALLMLATVCAGLANWQRALALGLRAQSQALRLWRELEQQTDVMAPGSDNKQITRSETPRLGCVSITVSLVGQAGYSGKLYRLHCPLNAYLSDPPAD</sequence>
<evidence type="ECO:0000313" key="2">
    <source>
        <dbReference type="EMBL" id="MBK4714917.1"/>
    </source>
</evidence>
<protein>
    <recommendedName>
        <fullName evidence="1">Prepilin peptidase dependent protein C-like C-terminal domain-containing protein</fullName>
    </recommendedName>
</protein>
<dbReference type="RefSeq" id="WP_238713151.1">
    <property type="nucleotide sequence ID" value="NZ_JAEPBH010000012.1"/>
</dbReference>
<organism evidence="2 3">
    <name type="scientific">Tenebrionibacter intestinalis</name>
    <dbReference type="NCBI Taxonomy" id="2799638"/>
    <lineage>
        <taxon>Bacteria</taxon>
        <taxon>Pseudomonadati</taxon>
        <taxon>Pseudomonadota</taxon>
        <taxon>Gammaproteobacteria</taxon>
        <taxon>Enterobacterales</taxon>
        <taxon>Enterobacteriaceae</taxon>
        <taxon>Tenebrionibacter/Tenebrionicola group</taxon>
        <taxon>Tenebrionibacter</taxon>
    </lineage>
</organism>
<dbReference type="Proteomes" id="UP000659047">
    <property type="component" value="Unassembled WGS sequence"/>
</dbReference>
<evidence type="ECO:0000259" key="1">
    <source>
        <dbReference type="Pfam" id="PF12528"/>
    </source>
</evidence>
<evidence type="ECO:0000313" key="3">
    <source>
        <dbReference type="Proteomes" id="UP000659047"/>
    </source>
</evidence>
<keyword evidence="3" id="KW-1185">Reference proteome</keyword>
<dbReference type="InterPro" id="IPR022204">
    <property type="entry name" value="PpdC-like_C"/>
</dbReference>
<comment type="caution">
    <text evidence="2">The sequence shown here is derived from an EMBL/GenBank/DDBJ whole genome shotgun (WGS) entry which is preliminary data.</text>
</comment>
<accession>A0A8K0XX23</accession>
<dbReference type="AlphaFoldDB" id="A0A8K0XX23"/>
<dbReference type="Pfam" id="PF12528">
    <property type="entry name" value="T2SSppdC"/>
    <property type="match status" value="1"/>
</dbReference>
<gene>
    <name evidence="2" type="ORF">JJB97_06140</name>
</gene>
<dbReference type="EMBL" id="JAEPBH010000012">
    <property type="protein sequence ID" value="MBK4714917.1"/>
    <property type="molecule type" value="Genomic_DNA"/>
</dbReference>
<name>A0A8K0XX23_9ENTR</name>